<protein>
    <submittedName>
        <fullName evidence="2">Zinc finger bed domain-containing protein 1-like</fullName>
    </submittedName>
</protein>
<feature type="compositionally biased region" description="Polar residues" evidence="1">
    <location>
        <begin position="1"/>
        <end position="28"/>
    </location>
</feature>
<dbReference type="AlphaFoldDB" id="A0A8H4ET34"/>
<feature type="region of interest" description="Disordered" evidence="1">
    <location>
        <begin position="1"/>
        <end position="58"/>
    </location>
</feature>
<evidence type="ECO:0000256" key="1">
    <source>
        <dbReference type="SAM" id="MobiDB-lite"/>
    </source>
</evidence>
<comment type="caution">
    <text evidence="2">The sequence shown here is derived from an EMBL/GenBank/DDBJ whole genome shotgun (WGS) entry which is preliminary data.</text>
</comment>
<proteinExistence type="predicted"/>
<keyword evidence="3" id="KW-1185">Reference proteome</keyword>
<accession>A0A8H4ET34</accession>
<dbReference type="Proteomes" id="UP000439903">
    <property type="component" value="Unassembled WGS sequence"/>
</dbReference>
<reference evidence="2 3" key="1">
    <citation type="journal article" date="2019" name="Environ. Microbiol.">
        <title>At the nexus of three kingdoms: the genome of the mycorrhizal fungus Gigaspora margarita provides insights into plant, endobacterial and fungal interactions.</title>
        <authorList>
            <person name="Venice F."/>
            <person name="Ghignone S."/>
            <person name="Salvioli di Fossalunga A."/>
            <person name="Amselem J."/>
            <person name="Novero M."/>
            <person name="Xianan X."/>
            <person name="Sedzielewska Toro K."/>
            <person name="Morin E."/>
            <person name="Lipzen A."/>
            <person name="Grigoriev I.V."/>
            <person name="Henrissat B."/>
            <person name="Martin F.M."/>
            <person name="Bonfante P."/>
        </authorList>
    </citation>
    <scope>NUCLEOTIDE SEQUENCE [LARGE SCALE GENOMIC DNA]</scope>
    <source>
        <strain evidence="2 3">BEG34</strain>
    </source>
</reference>
<sequence>MASQNSETASNANTFNINESNANTFSTSENEHQEFSKQSELSQSSNKTKHKHASSKKQGDIWSYVNKGAALGHGHYKASCKWCTVTWDRDQPSGMHIHLARQCLNVPDDIKYFWRDFIVEEKNSIQKS</sequence>
<dbReference type="EMBL" id="WTPW01000096">
    <property type="protein sequence ID" value="KAF0548444.1"/>
    <property type="molecule type" value="Genomic_DNA"/>
</dbReference>
<gene>
    <name evidence="2" type="ORF">F8M41_025951</name>
</gene>
<organism evidence="2 3">
    <name type="scientific">Gigaspora margarita</name>
    <dbReference type="NCBI Taxonomy" id="4874"/>
    <lineage>
        <taxon>Eukaryota</taxon>
        <taxon>Fungi</taxon>
        <taxon>Fungi incertae sedis</taxon>
        <taxon>Mucoromycota</taxon>
        <taxon>Glomeromycotina</taxon>
        <taxon>Glomeromycetes</taxon>
        <taxon>Diversisporales</taxon>
        <taxon>Gigasporaceae</taxon>
        <taxon>Gigaspora</taxon>
    </lineage>
</organism>
<dbReference type="OrthoDB" id="2431372at2759"/>
<evidence type="ECO:0000313" key="2">
    <source>
        <dbReference type="EMBL" id="KAF0548444.1"/>
    </source>
</evidence>
<name>A0A8H4ET34_GIGMA</name>
<evidence type="ECO:0000313" key="3">
    <source>
        <dbReference type="Proteomes" id="UP000439903"/>
    </source>
</evidence>